<dbReference type="Proteomes" id="UP000183190">
    <property type="component" value="Unassembled WGS sequence"/>
</dbReference>
<dbReference type="Gene3D" id="3.90.220.20">
    <property type="entry name" value="DNA methylase specificity domains"/>
    <property type="match status" value="2"/>
</dbReference>
<dbReference type="InterPro" id="IPR052021">
    <property type="entry name" value="Type-I_RS_S_subunit"/>
</dbReference>
<evidence type="ECO:0000256" key="1">
    <source>
        <dbReference type="ARBA" id="ARBA00010923"/>
    </source>
</evidence>
<dbReference type="Gene3D" id="1.10.287.1120">
    <property type="entry name" value="Bipartite methylase S protein"/>
    <property type="match status" value="1"/>
</dbReference>
<dbReference type="Pfam" id="PF01420">
    <property type="entry name" value="Methylase_S"/>
    <property type="match status" value="2"/>
</dbReference>
<dbReference type="EMBL" id="FNWV01000003">
    <property type="protein sequence ID" value="SEH50617.1"/>
    <property type="molecule type" value="Genomic_DNA"/>
</dbReference>
<name>A0A1H6ISH4_RUMFL</name>
<dbReference type="GO" id="GO:0003677">
    <property type="term" value="F:DNA binding"/>
    <property type="evidence" value="ECO:0007669"/>
    <property type="project" value="UniProtKB-KW"/>
</dbReference>
<dbReference type="PANTHER" id="PTHR30408:SF12">
    <property type="entry name" value="TYPE I RESTRICTION ENZYME MJAVIII SPECIFICITY SUBUNIT"/>
    <property type="match status" value="1"/>
</dbReference>
<feature type="domain" description="Type I restriction modification DNA specificity" evidence="4">
    <location>
        <begin position="16"/>
        <end position="200"/>
    </location>
</feature>
<sequence length="439" mass="50009">MRQMKDSGIEWIGEIPESWDVRKINSVVPIITDFVASGSFADLRENVQYLDEPDYAMLVRTADLSGTRDNTVYISKESYEFLSNSNLFGGEVILSNIGSVGNVFYYEPLYERSSLAPNAIMLNGTPCNKFLYYWFLCPIVNEELKRIGSHAVQLKFNKTQLRQMPMLCPPVETQQSIASYLDRQCAHIDNIIEKTKASIEEYKKLRQAVITQAVTKGVRGDRAMKDSGIEWIGEIPEEWEIVKLKRISIRIGDGLHSTPEYDENGEYYFLNGNNIGSDTLIFKENTDRLNEEEYLKYKPSVLTDNTVLITLNGATFGKTSFYNNEKVLLGKSAGYITLKKEHSRKFIRYYLASIPAKIIMDLSLNGTTIANLSLTTLNNFSTPLPCIEEQIEIAAYLDKKCAEIDRLISKKEQFLTELESYKKSMIYEYVTGKKEVPTA</sequence>
<keyword evidence="2" id="KW-0680">Restriction system</keyword>
<dbReference type="AlphaFoldDB" id="A0A1H6ISH4"/>
<reference evidence="5 6" key="1">
    <citation type="submission" date="2016-10" db="EMBL/GenBank/DDBJ databases">
        <authorList>
            <person name="de Groot N.N."/>
        </authorList>
    </citation>
    <scope>NUCLEOTIDE SEQUENCE [LARGE SCALE GENOMIC DNA]</scope>
    <source>
        <strain evidence="5 6">YAD2003</strain>
    </source>
</reference>
<dbReference type="OrthoDB" id="9795776at2"/>
<dbReference type="PANTHER" id="PTHR30408">
    <property type="entry name" value="TYPE-1 RESTRICTION ENZYME ECOKI SPECIFICITY PROTEIN"/>
    <property type="match status" value="1"/>
</dbReference>
<dbReference type="InterPro" id="IPR000055">
    <property type="entry name" value="Restrct_endonuc_typeI_TRD"/>
</dbReference>
<dbReference type="SUPFAM" id="SSF116734">
    <property type="entry name" value="DNA methylase specificity domain"/>
    <property type="match status" value="2"/>
</dbReference>
<evidence type="ECO:0000256" key="2">
    <source>
        <dbReference type="ARBA" id="ARBA00022747"/>
    </source>
</evidence>
<feature type="domain" description="Type I restriction modification DNA specificity" evidence="4">
    <location>
        <begin position="236"/>
        <end position="405"/>
    </location>
</feature>
<protein>
    <submittedName>
        <fullName evidence="5">Type I restriction enzyme, S subunit</fullName>
    </submittedName>
</protein>
<dbReference type="GO" id="GO:0009307">
    <property type="term" value="P:DNA restriction-modification system"/>
    <property type="evidence" value="ECO:0007669"/>
    <property type="project" value="UniProtKB-KW"/>
</dbReference>
<accession>A0A1H6ISH4</accession>
<proteinExistence type="inferred from homology"/>
<keyword evidence="3" id="KW-0238">DNA-binding</keyword>
<dbReference type="InterPro" id="IPR044946">
    <property type="entry name" value="Restrct_endonuc_typeI_TRD_sf"/>
</dbReference>
<evidence type="ECO:0000256" key="3">
    <source>
        <dbReference type="ARBA" id="ARBA00023125"/>
    </source>
</evidence>
<comment type="similarity">
    <text evidence="1">Belongs to the type-I restriction system S methylase family.</text>
</comment>
<organism evidence="5 6">
    <name type="scientific">Ruminococcus flavefaciens</name>
    <dbReference type="NCBI Taxonomy" id="1265"/>
    <lineage>
        <taxon>Bacteria</taxon>
        <taxon>Bacillati</taxon>
        <taxon>Bacillota</taxon>
        <taxon>Clostridia</taxon>
        <taxon>Eubacteriales</taxon>
        <taxon>Oscillospiraceae</taxon>
        <taxon>Ruminococcus</taxon>
    </lineage>
</organism>
<evidence type="ECO:0000313" key="5">
    <source>
        <dbReference type="EMBL" id="SEH50617.1"/>
    </source>
</evidence>
<evidence type="ECO:0000313" key="6">
    <source>
        <dbReference type="Proteomes" id="UP000183190"/>
    </source>
</evidence>
<gene>
    <name evidence="5" type="ORF">SAMN02910265_01059</name>
</gene>
<evidence type="ECO:0000259" key="4">
    <source>
        <dbReference type="Pfam" id="PF01420"/>
    </source>
</evidence>